<feature type="region of interest" description="Disordered" evidence="1">
    <location>
        <begin position="102"/>
        <end position="160"/>
    </location>
</feature>
<name>A0ABP1S0A5_9HEXA</name>
<feature type="compositionally biased region" description="Polar residues" evidence="1">
    <location>
        <begin position="130"/>
        <end position="154"/>
    </location>
</feature>
<evidence type="ECO:0000256" key="2">
    <source>
        <dbReference type="SAM" id="Phobius"/>
    </source>
</evidence>
<feature type="compositionally biased region" description="Basic and acidic residues" evidence="1">
    <location>
        <begin position="119"/>
        <end position="128"/>
    </location>
</feature>
<keyword evidence="4" id="KW-1185">Reference proteome</keyword>
<comment type="caution">
    <text evidence="3">The sequence shown here is derived from an EMBL/GenBank/DDBJ whole genome shotgun (WGS) entry which is preliminary data.</text>
</comment>
<feature type="transmembrane region" description="Helical" evidence="2">
    <location>
        <begin position="66"/>
        <end position="88"/>
    </location>
</feature>
<evidence type="ECO:0000256" key="1">
    <source>
        <dbReference type="SAM" id="MobiDB-lite"/>
    </source>
</evidence>
<keyword evidence="2" id="KW-0812">Transmembrane</keyword>
<evidence type="ECO:0000313" key="4">
    <source>
        <dbReference type="Proteomes" id="UP001642540"/>
    </source>
</evidence>
<reference evidence="3 4" key="1">
    <citation type="submission" date="2024-08" db="EMBL/GenBank/DDBJ databases">
        <authorList>
            <person name="Cucini C."/>
            <person name="Frati F."/>
        </authorList>
    </citation>
    <scope>NUCLEOTIDE SEQUENCE [LARGE SCALE GENOMIC DNA]</scope>
</reference>
<accession>A0ABP1S0A5</accession>
<dbReference type="EMBL" id="CAXLJM020000133">
    <property type="protein sequence ID" value="CAL8139969.1"/>
    <property type="molecule type" value="Genomic_DNA"/>
</dbReference>
<organism evidence="3 4">
    <name type="scientific">Orchesella dallaii</name>
    <dbReference type="NCBI Taxonomy" id="48710"/>
    <lineage>
        <taxon>Eukaryota</taxon>
        <taxon>Metazoa</taxon>
        <taxon>Ecdysozoa</taxon>
        <taxon>Arthropoda</taxon>
        <taxon>Hexapoda</taxon>
        <taxon>Collembola</taxon>
        <taxon>Entomobryomorpha</taxon>
        <taxon>Entomobryoidea</taxon>
        <taxon>Orchesellidae</taxon>
        <taxon>Orchesellinae</taxon>
        <taxon>Orchesella</taxon>
    </lineage>
</organism>
<protein>
    <submittedName>
        <fullName evidence="3">Uncharacterized protein</fullName>
    </submittedName>
</protein>
<feature type="compositionally biased region" description="Polar residues" evidence="1">
    <location>
        <begin position="102"/>
        <end position="117"/>
    </location>
</feature>
<dbReference type="Proteomes" id="UP001642540">
    <property type="component" value="Unassembled WGS sequence"/>
</dbReference>
<sequence length="207" mass="22860">MSQTESVLEDSSSSVEEISLLLFNSRESSLHTSQFYFTTDSPISEYSTQKSLPIDMKYNDGHRLAIVAYTLLMITSAIGNITVLAEILGESNKRKFNQCFQPGSSHVSVSPRTTASQKDILHTNEPKRVSSASARPSTRSLSISTPRFNRSSQGRGFPSQYPVSGTVQTVVVSRDGKGTVNNVKNSEMKCFNDDERGQQRSYLTSMV</sequence>
<gene>
    <name evidence="3" type="ORF">ODALV1_LOCUS28078</name>
</gene>
<proteinExistence type="predicted"/>
<keyword evidence="2" id="KW-1133">Transmembrane helix</keyword>
<evidence type="ECO:0000313" key="3">
    <source>
        <dbReference type="EMBL" id="CAL8139969.1"/>
    </source>
</evidence>
<keyword evidence="2" id="KW-0472">Membrane</keyword>